<dbReference type="Proteomes" id="UP001489004">
    <property type="component" value="Unassembled WGS sequence"/>
</dbReference>
<proteinExistence type="predicted"/>
<evidence type="ECO:0000313" key="4">
    <source>
        <dbReference type="Proteomes" id="UP001489004"/>
    </source>
</evidence>
<protein>
    <submittedName>
        <fullName evidence="3">Uncharacterized protein</fullName>
    </submittedName>
</protein>
<sequence length="254" mass="26923">MYPEHPLCRRPLRALDQAAAKPLPERDEGTRLKTRMQAALDAEARVNAGIASLNQERARLKQVQDQLDARAKKLAKREQKVATAKAELNKKQETLGRLHADISQQYNVLVNAAPALEQRMADARHQAAVMREALLQAQQHMSAPAQPGSGAHRPPRKEFAAGGGQPASNQAGDPTLQRPFGGSFPTFDASGRRGRGGRGRGRGGGGAELASPDGDLDAAVSLLRSENADATAARQSPDAAQPAVHIGGHADGCP</sequence>
<accession>A0AAW1QSU1</accession>
<dbReference type="AlphaFoldDB" id="A0AAW1QSU1"/>
<feature type="region of interest" description="Disordered" evidence="2">
    <location>
        <begin position="227"/>
        <end position="254"/>
    </location>
</feature>
<name>A0AAW1QSU1_9CHLO</name>
<comment type="caution">
    <text evidence="3">The sequence shown here is derived from an EMBL/GenBank/DDBJ whole genome shotgun (WGS) entry which is preliminary data.</text>
</comment>
<reference evidence="3 4" key="1">
    <citation type="journal article" date="2024" name="Nat. Commun.">
        <title>Phylogenomics reveals the evolutionary origins of lichenization in chlorophyte algae.</title>
        <authorList>
            <person name="Puginier C."/>
            <person name="Libourel C."/>
            <person name="Otte J."/>
            <person name="Skaloud P."/>
            <person name="Haon M."/>
            <person name="Grisel S."/>
            <person name="Petersen M."/>
            <person name="Berrin J.G."/>
            <person name="Delaux P.M."/>
            <person name="Dal Grande F."/>
            <person name="Keller J."/>
        </authorList>
    </citation>
    <scope>NUCLEOTIDE SEQUENCE [LARGE SCALE GENOMIC DNA]</scope>
    <source>
        <strain evidence="3 4">SAG 2043</strain>
    </source>
</reference>
<feature type="region of interest" description="Disordered" evidence="2">
    <location>
        <begin position="138"/>
        <end position="213"/>
    </location>
</feature>
<keyword evidence="1" id="KW-0175">Coiled coil</keyword>
<keyword evidence="4" id="KW-1185">Reference proteome</keyword>
<feature type="compositionally biased region" description="Basic residues" evidence="2">
    <location>
        <begin position="192"/>
        <end position="201"/>
    </location>
</feature>
<gene>
    <name evidence="3" type="ORF">WJX72_011035</name>
</gene>
<dbReference type="EMBL" id="JALJOR010000002">
    <property type="protein sequence ID" value="KAK9824517.1"/>
    <property type="molecule type" value="Genomic_DNA"/>
</dbReference>
<evidence type="ECO:0000256" key="2">
    <source>
        <dbReference type="SAM" id="MobiDB-lite"/>
    </source>
</evidence>
<evidence type="ECO:0000313" key="3">
    <source>
        <dbReference type="EMBL" id="KAK9824517.1"/>
    </source>
</evidence>
<organism evidence="3 4">
    <name type="scientific">[Myrmecia] bisecta</name>
    <dbReference type="NCBI Taxonomy" id="41462"/>
    <lineage>
        <taxon>Eukaryota</taxon>
        <taxon>Viridiplantae</taxon>
        <taxon>Chlorophyta</taxon>
        <taxon>core chlorophytes</taxon>
        <taxon>Trebouxiophyceae</taxon>
        <taxon>Trebouxiales</taxon>
        <taxon>Trebouxiaceae</taxon>
        <taxon>Myrmecia</taxon>
    </lineage>
</organism>
<feature type="coiled-coil region" evidence="1">
    <location>
        <begin position="50"/>
        <end position="94"/>
    </location>
</feature>
<evidence type="ECO:0000256" key="1">
    <source>
        <dbReference type="SAM" id="Coils"/>
    </source>
</evidence>